<dbReference type="SMART" id="SM00490">
    <property type="entry name" value="HELICc"/>
    <property type="match status" value="1"/>
</dbReference>
<feature type="domain" description="Helicase C-terminal" evidence="7">
    <location>
        <begin position="389"/>
        <end position="562"/>
    </location>
</feature>
<sequence length="1022" mass="115526">MSYSTQNPQQLELDKLFPFQLDPFQLEAIDALNAGKSVVVCAPTGSGKTLIGEYAIYRALSRGKRVFYTTPLKALSNQKLRDFRERFGVENVGLLTGDLSMNREAAIVVMTTEIFRNMLYGTPIGEVGTSLEGVEAVVLDECHYMNDRTRGTVWEESIIYCPPEIQLLALSATIANSDQLTDWLCKVHGPTELIYSDFRPVPLQFHFCNTQGLFPLLNENGTDINRHLKPKKRHNNRYDNRRSRFHTQQQGQSLVNALKQLQKQGTLPTIYFISSRKGCDRAVLDPKIERLSFVNSSEAERLGSAINSFLTTNPKLRNFKSLDALYRGIATYHLELPPPFRMFVAELFRQGLVKVLFVPETLYVLYELQEEEMLPAIYFIFSRRGCDLAVEECFYAVHELGFISLVNEEEAALLREKIDIFAHNNDVSATRSIEPLYLGIAAHHAGILPTWKMLVEELFTLGLIKVVYATETLAAGINMPARTTVISSLSKRTDEGIRLLKPSEFLQMSGRAGRRGMDLLGHVVTVQTPFEGAEEAYHLTTKEPDPLVSQFTPSYGMVLNLLQTHSLEQAKALIERSFGQYLSTASLQPQEIEMQQLQAELADIEANLGLEAGKSIDELETVITHYEKLQARLREEKRLLKLLQDQAEETRTAGMSQALVSAVLGTIVSLRGKHVSNARSPEDTPLAAVLVAQTPSPGQAPYFLCLGQDNRWYVVGASDVVALHGDIPRLTAVDYMDIPDIPYKLGQKRKGDTLSDAIAQQIPDVSLPEIPPEVQLQMQQVSDIENQLETHPLYEWGKPQKLLKRRERWTDLNYEIRLLQAEIEANQGHYWQKFLDLILILQQFEALDELQPTPLGQATAALRGDNELWLGIALMSGEFDDLEPAELAAACAALVTEISRSDTWTDYQLSQPVQAALERLWGLRKNLIKIQSNYQVEFLVLPERWEHQNLSSIIEQWGQGIDWLQLVEHTSLDEGDLVRMIRRTLDFLSQIPHVPHLNPILKQKASEAKRLLDRYPINEDVE</sequence>
<keyword evidence="5" id="KW-0175">Coiled coil</keyword>
<organism evidence="8 9">
    <name type="scientific">Limnoraphis robusta CCNP1315</name>
    <dbReference type="NCBI Taxonomy" id="3110306"/>
    <lineage>
        <taxon>Bacteria</taxon>
        <taxon>Bacillati</taxon>
        <taxon>Cyanobacteriota</taxon>
        <taxon>Cyanophyceae</taxon>
        <taxon>Oscillatoriophycideae</taxon>
        <taxon>Oscillatoriales</taxon>
        <taxon>Sirenicapillariaceae</taxon>
        <taxon>Limnoraphis</taxon>
    </lineage>
</organism>
<evidence type="ECO:0000313" key="9">
    <source>
        <dbReference type="Proteomes" id="UP001301728"/>
    </source>
</evidence>
<name>A0ABU5TXS6_9CYAN</name>
<evidence type="ECO:0000256" key="1">
    <source>
        <dbReference type="ARBA" id="ARBA00022741"/>
    </source>
</evidence>
<dbReference type="InterPro" id="IPR001650">
    <property type="entry name" value="Helicase_C-like"/>
</dbReference>
<evidence type="ECO:0000256" key="5">
    <source>
        <dbReference type="SAM" id="Coils"/>
    </source>
</evidence>
<dbReference type="Pfam" id="PF00271">
    <property type="entry name" value="Helicase_C"/>
    <property type="match status" value="1"/>
</dbReference>
<dbReference type="SMART" id="SM01142">
    <property type="entry name" value="DSHCT"/>
    <property type="match status" value="1"/>
</dbReference>
<comment type="caution">
    <text evidence="8">The sequence shown here is derived from an EMBL/GenBank/DDBJ whole genome shotgun (WGS) entry which is preliminary data.</text>
</comment>
<dbReference type="PROSITE" id="PS51194">
    <property type="entry name" value="HELICASE_CTER"/>
    <property type="match status" value="1"/>
</dbReference>
<evidence type="ECO:0000259" key="7">
    <source>
        <dbReference type="PROSITE" id="PS51194"/>
    </source>
</evidence>
<dbReference type="Gene3D" id="3.40.50.300">
    <property type="entry name" value="P-loop containing nucleotide triphosphate hydrolases"/>
    <property type="match status" value="3"/>
</dbReference>
<dbReference type="Pfam" id="PF08148">
    <property type="entry name" value="DSHCT"/>
    <property type="match status" value="1"/>
</dbReference>
<dbReference type="PROSITE" id="PS51192">
    <property type="entry name" value="HELICASE_ATP_BIND_1"/>
    <property type="match status" value="1"/>
</dbReference>
<dbReference type="InterPro" id="IPR027417">
    <property type="entry name" value="P-loop_NTPase"/>
</dbReference>
<keyword evidence="3 8" id="KW-0347">Helicase</keyword>
<evidence type="ECO:0000313" key="8">
    <source>
        <dbReference type="EMBL" id="MEA5519716.1"/>
    </source>
</evidence>
<dbReference type="Gene3D" id="1.10.3380.30">
    <property type="match status" value="1"/>
</dbReference>
<keyword evidence="2" id="KW-0378">Hydrolase</keyword>
<dbReference type="PANTHER" id="PTHR12131">
    <property type="entry name" value="ATP-DEPENDENT RNA AND DNA HELICASE"/>
    <property type="match status" value="1"/>
</dbReference>
<evidence type="ECO:0000256" key="2">
    <source>
        <dbReference type="ARBA" id="ARBA00022801"/>
    </source>
</evidence>
<keyword evidence="4" id="KW-0067">ATP-binding</keyword>
<accession>A0ABU5TXS6</accession>
<keyword evidence="9" id="KW-1185">Reference proteome</keyword>
<feature type="coiled-coil region" evidence="5">
    <location>
        <begin position="587"/>
        <end position="653"/>
    </location>
</feature>
<dbReference type="PANTHER" id="PTHR12131:SF1">
    <property type="entry name" value="ATP-DEPENDENT RNA HELICASE SUPV3L1, MITOCHONDRIAL-RELATED"/>
    <property type="match status" value="1"/>
</dbReference>
<dbReference type="Pfam" id="PF00270">
    <property type="entry name" value="DEAD"/>
    <property type="match status" value="1"/>
</dbReference>
<dbReference type="InterPro" id="IPR050699">
    <property type="entry name" value="RNA-DNA_Helicase"/>
</dbReference>
<proteinExistence type="predicted"/>
<dbReference type="SMART" id="SM00487">
    <property type="entry name" value="DEXDc"/>
    <property type="match status" value="1"/>
</dbReference>
<dbReference type="GO" id="GO:0004386">
    <property type="term" value="F:helicase activity"/>
    <property type="evidence" value="ECO:0007669"/>
    <property type="project" value="UniProtKB-KW"/>
</dbReference>
<dbReference type="Proteomes" id="UP001301728">
    <property type="component" value="Unassembled WGS sequence"/>
</dbReference>
<reference evidence="8 9" key="1">
    <citation type="submission" date="2023-12" db="EMBL/GenBank/DDBJ databases">
        <title>Baltic Sea Cyanobacteria.</title>
        <authorList>
            <person name="Delbaje E."/>
            <person name="Fewer D.P."/>
            <person name="Shishido T.K."/>
        </authorList>
    </citation>
    <scope>NUCLEOTIDE SEQUENCE [LARGE SCALE GENOMIC DNA]</scope>
    <source>
        <strain evidence="8 9">CCNP 1315</strain>
    </source>
</reference>
<dbReference type="InterPro" id="IPR012961">
    <property type="entry name" value="Ski2/MTR4_C"/>
</dbReference>
<keyword evidence="1" id="KW-0547">Nucleotide-binding</keyword>
<gene>
    <name evidence="8" type="ORF">VB854_12260</name>
</gene>
<evidence type="ECO:0000256" key="4">
    <source>
        <dbReference type="ARBA" id="ARBA00022840"/>
    </source>
</evidence>
<evidence type="ECO:0000259" key="6">
    <source>
        <dbReference type="PROSITE" id="PS51192"/>
    </source>
</evidence>
<dbReference type="CDD" id="cd18795">
    <property type="entry name" value="SF2_C_Ski2"/>
    <property type="match status" value="1"/>
</dbReference>
<dbReference type="InterPro" id="IPR011545">
    <property type="entry name" value="DEAD/DEAH_box_helicase_dom"/>
</dbReference>
<dbReference type="RefSeq" id="WP_323218983.1">
    <property type="nucleotide sequence ID" value="NZ_JAYGHT010000068.1"/>
</dbReference>
<dbReference type="SUPFAM" id="SSF52540">
    <property type="entry name" value="P-loop containing nucleoside triphosphate hydrolases"/>
    <property type="match status" value="3"/>
</dbReference>
<feature type="domain" description="Helicase ATP-binding" evidence="6">
    <location>
        <begin position="29"/>
        <end position="192"/>
    </location>
</feature>
<protein>
    <submittedName>
        <fullName evidence="8">DEAD/DEAH box helicase</fullName>
    </submittedName>
</protein>
<dbReference type="EMBL" id="JAYGHT010000068">
    <property type="protein sequence ID" value="MEA5519716.1"/>
    <property type="molecule type" value="Genomic_DNA"/>
</dbReference>
<dbReference type="InterPro" id="IPR014001">
    <property type="entry name" value="Helicase_ATP-bd"/>
</dbReference>
<evidence type="ECO:0000256" key="3">
    <source>
        <dbReference type="ARBA" id="ARBA00022806"/>
    </source>
</evidence>